<dbReference type="GO" id="GO:0003774">
    <property type="term" value="F:cytoskeletal motor activity"/>
    <property type="evidence" value="ECO:0007669"/>
    <property type="project" value="InterPro"/>
</dbReference>
<dbReference type="GO" id="GO:0005886">
    <property type="term" value="C:plasma membrane"/>
    <property type="evidence" value="ECO:0007669"/>
    <property type="project" value="UniProtKB-SubCell"/>
</dbReference>
<dbReference type="PIRSF" id="PIRSF004862">
    <property type="entry name" value="FliF"/>
    <property type="match status" value="1"/>
</dbReference>
<evidence type="ECO:0000259" key="12">
    <source>
        <dbReference type="Pfam" id="PF01514"/>
    </source>
</evidence>
<keyword evidence="8 9" id="KW-0975">Bacterial flagellum</keyword>
<dbReference type="GO" id="GO:0071973">
    <property type="term" value="P:bacterial-type flagellum-dependent cell motility"/>
    <property type="evidence" value="ECO:0007669"/>
    <property type="project" value="InterPro"/>
</dbReference>
<dbReference type="InterPro" id="IPR045851">
    <property type="entry name" value="AMP-bd_C_sf"/>
</dbReference>
<feature type="region of interest" description="Disordered" evidence="10">
    <location>
        <begin position="286"/>
        <end position="343"/>
    </location>
</feature>
<evidence type="ECO:0000256" key="1">
    <source>
        <dbReference type="ARBA" id="ARBA00004117"/>
    </source>
</evidence>
<reference evidence="14 15" key="1">
    <citation type="submission" date="2014-01" db="EMBL/GenBank/DDBJ databases">
        <title>Plasmidome dynamics in the species complex Clostridium novyi sensu lato converts strains of independent lineages into distinctly different pathogens.</title>
        <authorList>
            <person name="Skarin H."/>
            <person name="Segerman B."/>
        </authorList>
    </citation>
    <scope>NUCLEOTIDE SEQUENCE [LARGE SCALE GENOMIC DNA]</scope>
    <source>
        <strain evidence="14 15">4552</strain>
    </source>
</reference>
<evidence type="ECO:0000259" key="13">
    <source>
        <dbReference type="Pfam" id="PF08345"/>
    </source>
</evidence>
<comment type="subcellular location">
    <subcellularLocation>
        <location evidence="1 9">Bacterial flagellum basal body</location>
    </subcellularLocation>
    <subcellularLocation>
        <location evidence="2">Cell membrane</location>
        <topology evidence="2">Multi-pass membrane protein</topology>
    </subcellularLocation>
</comment>
<dbReference type="InterPro" id="IPR013556">
    <property type="entry name" value="Flag_M-ring_C"/>
</dbReference>
<dbReference type="InterPro" id="IPR000067">
    <property type="entry name" value="FlgMring_FliF"/>
</dbReference>
<keyword evidence="14" id="KW-0966">Cell projection</keyword>
<feature type="compositionally biased region" description="Basic and acidic residues" evidence="10">
    <location>
        <begin position="292"/>
        <end position="304"/>
    </location>
</feature>
<evidence type="ECO:0000256" key="3">
    <source>
        <dbReference type="ARBA" id="ARBA00007971"/>
    </source>
</evidence>
<keyword evidence="14" id="KW-0969">Cilium</keyword>
<evidence type="ECO:0000256" key="5">
    <source>
        <dbReference type="ARBA" id="ARBA00022692"/>
    </source>
</evidence>
<dbReference type="InterPro" id="IPR043427">
    <property type="entry name" value="YscJ/FliF"/>
</dbReference>
<keyword evidence="5 11" id="KW-0812">Transmembrane</keyword>
<dbReference type="Pfam" id="PF01514">
    <property type="entry name" value="YscJ_FliF"/>
    <property type="match status" value="1"/>
</dbReference>
<dbReference type="OrthoDB" id="9807026at2"/>
<feature type="compositionally biased region" description="Basic and acidic residues" evidence="10">
    <location>
        <begin position="331"/>
        <end position="343"/>
    </location>
</feature>
<feature type="domain" description="Flagellar M-ring C-terminal" evidence="13">
    <location>
        <begin position="257"/>
        <end position="402"/>
    </location>
</feature>
<dbReference type="PRINTS" id="PR01009">
    <property type="entry name" value="FLGMRINGFLIF"/>
</dbReference>
<evidence type="ECO:0000256" key="9">
    <source>
        <dbReference type="PIRNR" id="PIRNR004862"/>
    </source>
</evidence>
<evidence type="ECO:0000313" key="15">
    <source>
        <dbReference type="Proteomes" id="UP000030012"/>
    </source>
</evidence>
<keyword evidence="4" id="KW-1003">Cell membrane</keyword>
<dbReference type="AlphaFoldDB" id="A0A0A0IAR1"/>
<dbReference type="GO" id="GO:0009431">
    <property type="term" value="C:bacterial-type flagellum basal body, MS ring"/>
    <property type="evidence" value="ECO:0007669"/>
    <property type="project" value="InterPro"/>
</dbReference>
<feature type="transmembrane region" description="Helical" evidence="11">
    <location>
        <begin position="24"/>
        <end position="44"/>
    </location>
</feature>
<sequence>MDKIKEKFKNLIDKFKALTKGKKIAFSVLSIGIIAGIIYLIVFLNTTKYAVLYKDMDPNDAQTVMNKLNEKKVEYKVESSSIKVPEDKVSELRLELAPQLKSGSKGYEILENADSFGMTDKERELNYKIALEGELAKNIKSLPEVKDSKVLLVMPQEGNFFKQAENAQASVRIEFNEGKSISKEQIKAIISLITGSVKNLKKENVKVIGVVNGQTKDLTEDLFGDEDGKDLTSVTDKQNKYKKNLEKEYVKKIMNILTPKYGEGVKAAVNVDLDFDASEKTSTVWDPNNVVRSEETEKDTDTSKGGKVSAGPVDNNMSNTYNNQDGNGSSTHEKTTKNYEVGKIEQKTVGAPGKIKKVSTSVTINDESLSPVDKDKINSLVAGAISYDENRGDIITVEGLKFTGLDDAKAEENAKKQAEEAKAKKKALILKIVGGIALGLLIIGGIAAIIIANAKKRKRRRLEEETQSIDMLIDDEVDPKEELQPINFDEENENTHIEREIKKYASEKPDQVVEIIKAWMAEDER</sequence>
<protein>
    <recommendedName>
        <fullName evidence="9">Flagellar M-ring protein</fullName>
    </recommendedName>
</protein>
<evidence type="ECO:0000313" key="14">
    <source>
        <dbReference type="EMBL" id="KGM97411.1"/>
    </source>
</evidence>
<dbReference type="Gene3D" id="3.30.300.30">
    <property type="match status" value="1"/>
</dbReference>
<evidence type="ECO:0000256" key="2">
    <source>
        <dbReference type="ARBA" id="ARBA00004651"/>
    </source>
</evidence>
<feature type="transmembrane region" description="Helical" evidence="11">
    <location>
        <begin position="428"/>
        <end position="452"/>
    </location>
</feature>
<dbReference type="PANTHER" id="PTHR30046:SF0">
    <property type="entry name" value="FLAGELLAR M-RING PROTEIN"/>
    <property type="match status" value="1"/>
</dbReference>
<evidence type="ECO:0000256" key="10">
    <source>
        <dbReference type="SAM" id="MobiDB-lite"/>
    </source>
</evidence>
<keyword evidence="14" id="KW-0282">Flagellum</keyword>
<dbReference type="RefSeq" id="WP_039253537.1">
    <property type="nucleotide sequence ID" value="NZ_JENJ01000011.1"/>
</dbReference>
<name>A0A0A0IAR1_CLONO</name>
<dbReference type="NCBIfam" id="TIGR00206">
    <property type="entry name" value="fliF"/>
    <property type="match status" value="1"/>
</dbReference>
<feature type="domain" description="Flagellar M-ring N-terminal" evidence="12">
    <location>
        <begin position="45"/>
        <end position="208"/>
    </location>
</feature>
<keyword evidence="6 11" id="KW-1133">Transmembrane helix</keyword>
<evidence type="ECO:0000256" key="11">
    <source>
        <dbReference type="SAM" id="Phobius"/>
    </source>
</evidence>
<accession>A0A0A0IAR1</accession>
<evidence type="ECO:0000256" key="8">
    <source>
        <dbReference type="ARBA" id="ARBA00023143"/>
    </source>
</evidence>
<keyword evidence="7 11" id="KW-0472">Membrane</keyword>
<proteinExistence type="inferred from homology"/>
<dbReference type="Pfam" id="PF08345">
    <property type="entry name" value="YscJ_FliF_C"/>
    <property type="match status" value="1"/>
</dbReference>
<evidence type="ECO:0000256" key="6">
    <source>
        <dbReference type="ARBA" id="ARBA00022989"/>
    </source>
</evidence>
<dbReference type="InterPro" id="IPR006182">
    <property type="entry name" value="FliF_N_dom"/>
</dbReference>
<comment type="caution">
    <text evidence="14">The sequence shown here is derived from an EMBL/GenBank/DDBJ whole genome shotgun (WGS) entry which is preliminary data.</text>
</comment>
<dbReference type="Proteomes" id="UP000030012">
    <property type="component" value="Unassembled WGS sequence"/>
</dbReference>
<evidence type="ECO:0000256" key="7">
    <source>
        <dbReference type="ARBA" id="ARBA00023136"/>
    </source>
</evidence>
<gene>
    <name evidence="14" type="ORF">Z968_03855</name>
</gene>
<feature type="compositionally biased region" description="Polar residues" evidence="10">
    <location>
        <begin position="315"/>
        <end position="330"/>
    </location>
</feature>
<organism evidence="14 15">
    <name type="scientific">Clostridium novyi A str. 4552</name>
    <dbReference type="NCBI Taxonomy" id="1444289"/>
    <lineage>
        <taxon>Bacteria</taxon>
        <taxon>Bacillati</taxon>
        <taxon>Bacillota</taxon>
        <taxon>Clostridia</taxon>
        <taxon>Eubacteriales</taxon>
        <taxon>Clostridiaceae</taxon>
        <taxon>Clostridium</taxon>
    </lineage>
</organism>
<comment type="function">
    <text evidence="9">The M ring may be actively involved in energy transduction.</text>
</comment>
<dbReference type="PANTHER" id="PTHR30046">
    <property type="entry name" value="FLAGELLAR M-RING PROTEIN"/>
    <property type="match status" value="1"/>
</dbReference>
<evidence type="ECO:0000256" key="4">
    <source>
        <dbReference type="ARBA" id="ARBA00022475"/>
    </source>
</evidence>
<comment type="similarity">
    <text evidence="3 9">Belongs to the FliF family.</text>
</comment>
<dbReference type="EMBL" id="JENJ01000011">
    <property type="protein sequence ID" value="KGM97411.1"/>
    <property type="molecule type" value="Genomic_DNA"/>
</dbReference>